<evidence type="ECO:0000256" key="6">
    <source>
        <dbReference type="ARBA" id="ARBA00022989"/>
    </source>
</evidence>
<feature type="domain" description="Glycosyltransferase 2-like" evidence="9">
    <location>
        <begin position="26"/>
        <end position="186"/>
    </location>
</feature>
<dbReference type="EC" id="2.4.-.-" evidence="10"/>
<reference evidence="10 11" key="1">
    <citation type="journal article" date="2018" name="Arch. Microbiol.">
        <title>Hymenobacter segetis sp. nov., isolated from soil.</title>
        <authorList>
            <person name="Ten L.N."/>
            <person name="Lim S.J."/>
            <person name="Kim B.O."/>
            <person name="Kang I.K."/>
            <person name="Jung H.Y."/>
        </authorList>
    </citation>
    <scope>NUCLEOTIDE SEQUENCE [LARGE SCALE GENOMIC DNA]</scope>
    <source>
        <strain evidence="10 11">S7-3-11</strain>
    </source>
</reference>
<feature type="transmembrane region" description="Helical" evidence="8">
    <location>
        <begin position="292"/>
        <end position="315"/>
    </location>
</feature>
<keyword evidence="1" id="KW-1003">Cell membrane</keyword>
<dbReference type="InterPro" id="IPR001173">
    <property type="entry name" value="Glyco_trans_2-like"/>
</dbReference>
<dbReference type="RefSeq" id="WP_342300570.1">
    <property type="nucleotide sequence ID" value="NZ_JBCEVZ010000063.1"/>
</dbReference>
<keyword evidence="6 8" id="KW-1133">Transmembrane helix</keyword>
<evidence type="ECO:0000256" key="5">
    <source>
        <dbReference type="ARBA" id="ARBA00022985"/>
    </source>
</evidence>
<feature type="transmembrane region" description="Helical" evidence="8">
    <location>
        <begin position="257"/>
        <end position="280"/>
    </location>
</feature>
<evidence type="ECO:0000259" key="9">
    <source>
        <dbReference type="Pfam" id="PF00535"/>
    </source>
</evidence>
<sequence length="341" mass="37967">MFTDFLAPAPARRVVTPAVEIKDLVSIVVPVHNEQDSMRPLAEQIDDVMTAHGLPYELLLVNDGSDDQTWARISALAAENPAVIGIDLAGNYGQTLSLRAGFERARGDIVVAMDGDLQHDPAYLPQFVGYIREGYDMVSGAKAKRPDGRAHSLLANTAHKVISLLSGVQLEYFGATYKAYRRYLLRNVELLGDSHRFLGALVAQRGIRYREFPIEVHQRQFGTSHYGLGKALVVVVDLVMLRFFLRYSRKPFRLFGVLGILTLAVGLLATAGLLVSSIFFGVNISHRFPMEFIFSLFLIMSGIFLICFGLLAEIGTHAYYARRNRAPYVVRHELRTPALTL</sequence>
<protein>
    <submittedName>
        <fullName evidence="10">Glycosyltransferase family 2 protein</fullName>
        <ecNumber evidence="10">2.4.-.-</ecNumber>
    </submittedName>
</protein>
<evidence type="ECO:0000256" key="7">
    <source>
        <dbReference type="ARBA" id="ARBA00023136"/>
    </source>
</evidence>
<keyword evidence="7 8" id="KW-0472">Membrane</keyword>
<feature type="transmembrane region" description="Helical" evidence="8">
    <location>
        <begin position="226"/>
        <end position="245"/>
    </location>
</feature>
<accession>A0ABU9LZQ8</accession>
<dbReference type="InterPro" id="IPR050256">
    <property type="entry name" value="Glycosyltransferase_2"/>
</dbReference>
<evidence type="ECO:0000256" key="4">
    <source>
        <dbReference type="ARBA" id="ARBA00022692"/>
    </source>
</evidence>
<evidence type="ECO:0000313" key="10">
    <source>
        <dbReference type="EMBL" id="MEL5996249.1"/>
    </source>
</evidence>
<dbReference type="SUPFAM" id="SSF53448">
    <property type="entry name" value="Nucleotide-diphospho-sugar transferases"/>
    <property type="match status" value="1"/>
</dbReference>
<evidence type="ECO:0000256" key="8">
    <source>
        <dbReference type="SAM" id="Phobius"/>
    </source>
</evidence>
<keyword evidence="4 8" id="KW-0812">Transmembrane</keyword>
<dbReference type="PANTHER" id="PTHR48090:SF3">
    <property type="entry name" value="UNDECAPRENYL-PHOSPHATE 4-DEOXY-4-FORMAMIDO-L-ARABINOSE TRANSFERASE"/>
    <property type="match status" value="1"/>
</dbReference>
<dbReference type="CDD" id="cd04187">
    <property type="entry name" value="DPM1_like_bac"/>
    <property type="match status" value="1"/>
</dbReference>
<name>A0ABU9LZQ8_9BACT</name>
<dbReference type="InterPro" id="IPR029044">
    <property type="entry name" value="Nucleotide-diphossugar_trans"/>
</dbReference>
<evidence type="ECO:0000313" key="11">
    <source>
        <dbReference type="Proteomes" id="UP001479606"/>
    </source>
</evidence>
<gene>
    <name evidence="10" type="ORF">AAFH49_18685</name>
</gene>
<proteinExistence type="predicted"/>
<evidence type="ECO:0000256" key="1">
    <source>
        <dbReference type="ARBA" id="ARBA00022475"/>
    </source>
</evidence>
<keyword evidence="3 10" id="KW-0808">Transferase</keyword>
<keyword evidence="2 10" id="KW-0328">Glycosyltransferase</keyword>
<evidence type="ECO:0000256" key="3">
    <source>
        <dbReference type="ARBA" id="ARBA00022679"/>
    </source>
</evidence>
<comment type="caution">
    <text evidence="10">The sequence shown here is derived from an EMBL/GenBank/DDBJ whole genome shotgun (WGS) entry which is preliminary data.</text>
</comment>
<keyword evidence="11" id="KW-1185">Reference proteome</keyword>
<dbReference type="GO" id="GO:0016757">
    <property type="term" value="F:glycosyltransferase activity"/>
    <property type="evidence" value="ECO:0007669"/>
    <property type="project" value="UniProtKB-KW"/>
</dbReference>
<dbReference type="Proteomes" id="UP001479606">
    <property type="component" value="Unassembled WGS sequence"/>
</dbReference>
<dbReference type="EMBL" id="JBCEVZ010000063">
    <property type="protein sequence ID" value="MEL5996249.1"/>
    <property type="molecule type" value="Genomic_DNA"/>
</dbReference>
<evidence type="ECO:0000256" key="2">
    <source>
        <dbReference type="ARBA" id="ARBA00022676"/>
    </source>
</evidence>
<keyword evidence="5" id="KW-0448">Lipopolysaccharide biosynthesis</keyword>
<organism evidence="10 11">
    <name type="scientific">Hymenobacter segetis</name>
    <dbReference type="NCBI Taxonomy" id="2025509"/>
    <lineage>
        <taxon>Bacteria</taxon>
        <taxon>Pseudomonadati</taxon>
        <taxon>Bacteroidota</taxon>
        <taxon>Cytophagia</taxon>
        <taxon>Cytophagales</taxon>
        <taxon>Hymenobacteraceae</taxon>
        <taxon>Hymenobacter</taxon>
    </lineage>
</organism>
<dbReference type="Gene3D" id="3.90.550.10">
    <property type="entry name" value="Spore Coat Polysaccharide Biosynthesis Protein SpsA, Chain A"/>
    <property type="match status" value="1"/>
</dbReference>
<dbReference type="PANTHER" id="PTHR48090">
    <property type="entry name" value="UNDECAPRENYL-PHOSPHATE 4-DEOXY-4-FORMAMIDO-L-ARABINOSE TRANSFERASE-RELATED"/>
    <property type="match status" value="1"/>
</dbReference>
<dbReference type="Pfam" id="PF00535">
    <property type="entry name" value="Glycos_transf_2"/>
    <property type="match status" value="1"/>
</dbReference>